<feature type="binding site" evidence="3">
    <location>
        <position position="51"/>
    </location>
    <ligand>
        <name>a divalent metal cation</name>
        <dbReference type="ChEBI" id="CHEBI:60240"/>
    </ligand>
</feature>
<evidence type="ECO:0000256" key="4">
    <source>
        <dbReference type="SAM" id="MobiDB-lite"/>
    </source>
</evidence>
<reference evidence="6 7" key="2">
    <citation type="submission" date="2011-10" db="EMBL/GenBank/DDBJ databases">
        <title>Draft genome sequence of Candidatus Burkholderia kirkii.</title>
        <authorList>
            <person name="Carlier A.L."/>
            <person name="Eberl L."/>
        </authorList>
    </citation>
    <scope>NUCLEOTIDE SEQUENCE [LARGE SCALE GENOMIC DNA]</scope>
    <source>
        <strain evidence="6 7">UZHbot1</strain>
    </source>
</reference>
<dbReference type="BioCyc" id="CBUR1055526:G10QW-399-MONOMER"/>
<feature type="binding site" evidence="3">
    <location>
        <position position="245"/>
    </location>
    <ligand>
        <name>a divalent metal cation</name>
        <dbReference type="ChEBI" id="CHEBI:60240"/>
    </ligand>
</feature>
<feature type="compositionally biased region" description="Basic and acidic residues" evidence="4">
    <location>
        <begin position="7"/>
        <end position="19"/>
    </location>
</feature>
<dbReference type="InterPro" id="IPR011042">
    <property type="entry name" value="6-blade_b-propeller_TolB-like"/>
</dbReference>
<keyword evidence="1 6" id="KW-0378">Hydrolase</keyword>
<evidence type="ECO:0000259" key="5">
    <source>
        <dbReference type="Pfam" id="PF08450"/>
    </source>
</evidence>
<dbReference type="PRINTS" id="PR01790">
    <property type="entry name" value="SMP30FAMILY"/>
</dbReference>
<comment type="cofactor">
    <cofactor evidence="3">
        <name>Zn(2+)</name>
        <dbReference type="ChEBI" id="CHEBI:29105"/>
    </cofactor>
    <text evidence="3">Binds 1 divalent metal cation per subunit.</text>
</comment>
<name>G4MJ39_9BURK</name>
<dbReference type="EC" id="3.1.1.17" evidence="6"/>
<proteinExistence type="predicted"/>
<dbReference type="SUPFAM" id="SSF63829">
    <property type="entry name" value="Calcium-dependent phosphotriesterase"/>
    <property type="match status" value="1"/>
</dbReference>
<dbReference type="HOGENOM" id="CLU_036110_0_0_4"/>
<feature type="region of interest" description="Disordered" evidence="4">
    <location>
        <begin position="1"/>
        <end position="20"/>
    </location>
</feature>
<dbReference type="Pfam" id="PF08450">
    <property type="entry name" value="SGL"/>
    <property type="match status" value="1"/>
</dbReference>
<evidence type="ECO:0000256" key="3">
    <source>
        <dbReference type="PIRSR" id="PIRSR605511-2"/>
    </source>
</evidence>
<dbReference type="Gene3D" id="2.120.10.30">
    <property type="entry name" value="TolB, C-terminal domain"/>
    <property type="match status" value="1"/>
</dbReference>
<dbReference type="GO" id="GO:0004341">
    <property type="term" value="F:gluconolactonase activity"/>
    <property type="evidence" value="ECO:0007669"/>
    <property type="project" value="UniProtKB-EC"/>
</dbReference>
<dbReference type="InterPro" id="IPR051262">
    <property type="entry name" value="SMP-30/CGR1_Lactonase"/>
</dbReference>
<protein>
    <submittedName>
        <fullName evidence="6">Gluconolactonase</fullName>
        <ecNumber evidence="6">3.1.1.17</ecNumber>
    </submittedName>
</protein>
<accession>G4MJ39</accession>
<feature type="domain" description="SMP-30/Gluconolactonase/LRE-like region" evidence="5">
    <location>
        <begin position="49"/>
        <end position="306"/>
    </location>
</feature>
<feature type="binding site" evidence="3">
    <location>
        <position position="195"/>
    </location>
    <ligand>
        <name>a divalent metal cation</name>
        <dbReference type="ChEBI" id="CHEBI:60240"/>
    </ligand>
</feature>
<evidence type="ECO:0000256" key="1">
    <source>
        <dbReference type="ARBA" id="ARBA00022801"/>
    </source>
</evidence>
<keyword evidence="3" id="KW-0862">Zinc</keyword>
<keyword evidence="3" id="KW-0479">Metal-binding</keyword>
<dbReference type="InterPro" id="IPR013658">
    <property type="entry name" value="SGL"/>
</dbReference>
<dbReference type="InterPro" id="IPR005511">
    <property type="entry name" value="SMP-30"/>
</dbReference>
<evidence type="ECO:0000313" key="7">
    <source>
        <dbReference type="Proteomes" id="UP000003511"/>
    </source>
</evidence>
<dbReference type="AlphaFoldDB" id="G4MJ39"/>
<dbReference type="GO" id="GO:0046872">
    <property type="term" value="F:metal ion binding"/>
    <property type="evidence" value="ECO:0007669"/>
    <property type="project" value="UniProtKB-KW"/>
</dbReference>
<organism evidence="6 7">
    <name type="scientific">Candidatus Paraburkholderia kirkii UZHbot1</name>
    <dbReference type="NCBI Taxonomy" id="1055526"/>
    <lineage>
        <taxon>Bacteria</taxon>
        <taxon>Pseudomonadati</taxon>
        <taxon>Pseudomonadota</taxon>
        <taxon>Betaproteobacteria</taxon>
        <taxon>Burkholderiales</taxon>
        <taxon>Burkholderiaceae</taxon>
        <taxon>Paraburkholderia</taxon>
    </lineage>
</organism>
<dbReference type="PANTHER" id="PTHR47572">
    <property type="entry name" value="LIPOPROTEIN-RELATED"/>
    <property type="match status" value="1"/>
</dbReference>
<sequence>MRSNNRRRPDMTSDSRRYPDPAVRVLDPRFNALRIASASVECLYQGARWSEGPVWFGDGRYLLWSDIPNNRILRWDEESGQVGVFRKPSNHANGNTRDREGRLVTCEHLTRRVTRTEYDGSITVLADGYDGKPLNSPNDVVVKSDSSIWFTDPTFGIDGFYEGEKNDAQLKPCVYRVDGRSGEITMMIDDFTGPNGLAFSPDESVLYVVESRSTPRKIFAFDVLDGGRRLGAPRLVIDVAAGTPDGFRVDIHGNLWCGWGMGDAELDGVRVFTPQGEAIGHIDLPERCANVCFGGRHRNRLFMAASHGLYSLYVNTQGVKGG</sequence>
<dbReference type="STRING" id="1055526.BKIR_c9_5460"/>
<keyword evidence="7" id="KW-1185">Reference proteome</keyword>
<evidence type="ECO:0000256" key="2">
    <source>
        <dbReference type="PIRSR" id="PIRSR605511-1"/>
    </source>
</evidence>
<comment type="caution">
    <text evidence="6">The sequence shown here is derived from an EMBL/GenBank/DDBJ whole genome shotgun (WGS) entry which is preliminary data.</text>
</comment>
<feature type="active site" description="Proton donor/acceptor" evidence="2">
    <location>
        <position position="245"/>
    </location>
</feature>
<dbReference type="Proteomes" id="UP000003511">
    <property type="component" value="Unassembled WGS sequence"/>
</dbReference>
<feature type="binding site" evidence="3">
    <location>
        <position position="138"/>
    </location>
    <ligand>
        <name>substrate</name>
    </ligand>
</feature>
<gene>
    <name evidence="6" type="ORF">BKIR_c9_5460</name>
</gene>
<dbReference type="PANTHER" id="PTHR47572:SF4">
    <property type="entry name" value="LACTONASE DRP35"/>
    <property type="match status" value="1"/>
</dbReference>
<evidence type="ECO:0000313" key="6">
    <source>
        <dbReference type="EMBL" id="CCD41168.1"/>
    </source>
</evidence>
<dbReference type="EMBL" id="CAFE01000277">
    <property type="protein sequence ID" value="CCD41168.1"/>
    <property type="molecule type" value="Genomic_DNA"/>
</dbReference>
<reference evidence="6 7" key="1">
    <citation type="submission" date="2011-09" db="EMBL/GenBank/DDBJ databases">
        <authorList>
            <person name="Carlier A."/>
        </authorList>
    </citation>
    <scope>NUCLEOTIDE SEQUENCE [LARGE SCALE GENOMIC DNA]</scope>
    <source>
        <strain evidence="6 7">UZHbot1</strain>
    </source>
</reference>